<reference evidence="3" key="2">
    <citation type="submission" date="2023-02" db="EMBL/GenBank/DDBJ databases">
        <authorList>
            <person name="Swenson N.G."/>
            <person name="Wegrzyn J.L."/>
            <person name="Mcevoy S.L."/>
        </authorList>
    </citation>
    <scope>NUCLEOTIDE SEQUENCE</scope>
    <source>
        <strain evidence="3">91603</strain>
        <tissue evidence="3">Leaf</tissue>
    </source>
</reference>
<organism evidence="3 4">
    <name type="scientific">Acer negundo</name>
    <name type="common">Box elder</name>
    <dbReference type="NCBI Taxonomy" id="4023"/>
    <lineage>
        <taxon>Eukaryota</taxon>
        <taxon>Viridiplantae</taxon>
        <taxon>Streptophyta</taxon>
        <taxon>Embryophyta</taxon>
        <taxon>Tracheophyta</taxon>
        <taxon>Spermatophyta</taxon>
        <taxon>Magnoliopsida</taxon>
        <taxon>eudicotyledons</taxon>
        <taxon>Gunneridae</taxon>
        <taxon>Pentapetalae</taxon>
        <taxon>rosids</taxon>
        <taxon>malvids</taxon>
        <taxon>Sapindales</taxon>
        <taxon>Sapindaceae</taxon>
        <taxon>Hippocastanoideae</taxon>
        <taxon>Acereae</taxon>
        <taxon>Acer</taxon>
    </lineage>
</organism>
<name>A0AAD5NZF2_ACENE</name>
<keyword evidence="4" id="KW-1185">Reference proteome</keyword>
<dbReference type="PANTHER" id="PTHR31286:SF167">
    <property type="entry name" value="OS09G0268800 PROTEIN"/>
    <property type="match status" value="1"/>
</dbReference>
<proteinExistence type="predicted"/>
<comment type="caution">
    <text evidence="3">The sequence shown here is derived from an EMBL/GenBank/DDBJ whole genome shotgun (WGS) entry which is preliminary data.</text>
</comment>
<dbReference type="Pfam" id="PF14111">
    <property type="entry name" value="DUF4283"/>
    <property type="match status" value="1"/>
</dbReference>
<evidence type="ECO:0000313" key="4">
    <source>
        <dbReference type="Proteomes" id="UP001064489"/>
    </source>
</evidence>
<evidence type="ECO:0000313" key="3">
    <source>
        <dbReference type="EMBL" id="KAI9187427.1"/>
    </source>
</evidence>
<gene>
    <name evidence="3" type="ORF">LWI28_028069</name>
</gene>
<feature type="domain" description="DUF4283" evidence="2">
    <location>
        <begin position="34"/>
        <end position="108"/>
    </location>
</feature>
<feature type="compositionally biased region" description="Basic and acidic residues" evidence="1">
    <location>
        <begin position="317"/>
        <end position="337"/>
    </location>
</feature>
<sequence length="337" mass="37681">MVDDEIAKLCANMSLLEKAGPVRLLQEGLMEAGAQRLALSLVGKILSSTMVNRDTFMGVMGRIWQVPNGMEIEFVYSNVFMFHFKKFDDRNRVLNGGPWTFDGALIALVIQTGKGDVGLMSFSSAEFWVQIHYVPLLCRTREIGWFIGSMVGNVKDVDMVTSREFLHVRVEIDILKTFQQCGCLGHLTHECTDGSLPVGSIEARELPFGAWLKASAPVKTWNRRCGVISGNHNPMQRRNQGGLDNGQPNWQPAAVVSIDQSINGKSSDGVFFRSDDNGDNDRSFVCSKERNNFRRGDPSNGFVFQTSHNILKGTRPGKIEMRERPKSNYKGKEKVDK</sequence>
<protein>
    <recommendedName>
        <fullName evidence="2">DUF4283 domain-containing protein</fullName>
    </recommendedName>
</protein>
<dbReference type="PANTHER" id="PTHR31286">
    <property type="entry name" value="GLYCINE-RICH CELL WALL STRUCTURAL PROTEIN 1.8-LIKE"/>
    <property type="match status" value="1"/>
</dbReference>
<reference evidence="3" key="1">
    <citation type="journal article" date="2022" name="Plant J.">
        <title>Strategies of tolerance reflected in two North American maple genomes.</title>
        <authorList>
            <person name="McEvoy S.L."/>
            <person name="Sezen U.U."/>
            <person name="Trouern-Trend A."/>
            <person name="McMahon S.M."/>
            <person name="Schaberg P.G."/>
            <person name="Yang J."/>
            <person name="Wegrzyn J.L."/>
            <person name="Swenson N.G."/>
        </authorList>
    </citation>
    <scope>NUCLEOTIDE SEQUENCE</scope>
    <source>
        <strain evidence="3">91603</strain>
    </source>
</reference>
<dbReference type="EMBL" id="JAJSOW010000100">
    <property type="protein sequence ID" value="KAI9187427.1"/>
    <property type="molecule type" value="Genomic_DNA"/>
</dbReference>
<dbReference type="AlphaFoldDB" id="A0AAD5NZF2"/>
<dbReference type="Proteomes" id="UP001064489">
    <property type="component" value="Chromosome 3"/>
</dbReference>
<evidence type="ECO:0000256" key="1">
    <source>
        <dbReference type="SAM" id="MobiDB-lite"/>
    </source>
</evidence>
<accession>A0AAD5NZF2</accession>
<dbReference type="InterPro" id="IPR025558">
    <property type="entry name" value="DUF4283"/>
</dbReference>
<feature type="region of interest" description="Disordered" evidence="1">
    <location>
        <begin position="314"/>
        <end position="337"/>
    </location>
</feature>
<dbReference type="InterPro" id="IPR040256">
    <property type="entry name" value="At4g02000-like"/>
</dbReference>
<evidence type="ECO:0000259" key="2">
    <source>
        <dbReference type="Pfam" id="PF14111"/>
    </source>
</evidence>